<gene>
    <name evidence="1" type="ORF">CR513_54375</name>
</gene>
<feature type="non-terminal residue" evidence="1">
    <location>
        <position position="1"/>
    </location>
</feature>
<dbReference type="EMBL" id="QJKJ01013258">
    <property type="protein sequence ID" value="RDX66822.1"/>
    <property type="molecule type" value="Genomic_DNA"/>
</dbReference>
<reference evidence="1" key="1">
    <citation type="submission" date="2018-05" db="EMBL/GenBank/DDBJ databases">
        <title>Draft genome of Mucuna pruriens seed.</title>
        <authorList>
            <person name="Nnadi N.E."/>
            <person name="Vos R."/>
            <person name="Hasami M.H."/>
            <person name="Devisetty U.K."/>
            <person name="Aguiy J.C."/>
        </authorList>
    </citation>
    <scope>NUCLEOTIDE SEQUENCE [LARGE SCALE GENOMIC DNA]</scope>
    <source>
        <strain evidence="1">JCA_2017</strain>
    </source>
</reference>
<organism evidence="1 2">
    <name type="scientific">Mucuna pruriens</name>
    <name type="common">Velvet bean</name>
    <name type="synonym">Dolichos pruriens</name>
    <dbReference type="NCBI Taxonomy" id="157652"/>
    <lineage>
        <taxon>Eukaryota</taxon>
        <taxon>Viridiplantae</taxon>
        <taxon>Streptophyta</taxon>
        <taxon>Embryophyta</taxon>
        <taxon>Tracheophyta</taxon>
        <taxon>Spermatophyta</taxon>
        <taxon>Magnoliopsida</taxon>
        <taxon>eudicotyledons</taxon>
        <taxon>Gunneridae</taxon>
        <taxon>Pentapetalae</taxon>
        <taxon>rosids</taxon>
        <taxon>fabids</taxon>
        <taxon>Fabales</taxon>
        <taxon>Fabaceae</taxon>
        <taxon>Papilionoideae</taxon>
        <taxon>50 kb inversion clade</taxon>
        <taxon>NPAAA clade</taxon>
        <taxon>indigoferoid/millettioid clade</taxon>
        <taxon>Phaseoleae</taxon>
        <taxon>Mucuna</taxon>
    </lineage>
</organism>
<evidence type="ECO:0000313" key="1">
    <source>
        <dbReference type="EMBL" id="RDX66822.1"/>
    </source>
</evidence>
<proteinExistence type="predicted"/>
<evidence type="ECO:0000313" key="2">
    <source>
        <dbReference type="Proteomes" id="UP000257109"/>
    </source>
</evidence>
<dbReference type="Proteomes" id="UP000257109">
    <property type="component" value="Unassembled WGS sequence"/>
</dbReference>
<accession>A0A371EL81</accession>
<dbReference type="OrthoDB" id="1739701at2759"/>
<comment type="caution">
    <text evidence="1">The sequence shown here is derived from an EMBL/GenBank/DDBJ whole genome shotgun (WGS) entry which is preliminary data.</text>
</comment>
<name>A0A371EL81_MUCPR</name>
<dbReference type="AlphaFoldDB" id="A0A371EL81"/>
<keyword evidence="2" id="KW-1185">Reference proteome</keyword>
<sequence>MKYLVGNLVGVIHTNQCMARRCYDESTHALEGKRGKHITRVHLLELDPRFDREDTKPQLDEDLKESQVGLELYQRMKIGASLDPGVEEERSICMDPYRHAGYRPELPMPPFVHIPEGLLSQLEEEKAWGEEKSG</sequence>
<protein>
    <submittedName>
        <fullName evidence="1">Uncharacterized protein</fullName>
    </submittedName>
</protein>